<evidence type="ECO:0000256" key="1">
    <source>
        <dbReference type="SAM" id="Phobius"/>
    </source>
</evidence>
<keyword evidence="1" id="KW-0472">Membrane</keyword>
<sequence length="261" mass="27923">MANETRRLDIGHVMGATFSIIGRHPIVFLGLSLIVAGLPYGLVQYFMLSPDFLDGALTEDFFADFADVWTGIAGFGAGLFILYIILMILLQAMLIVASIRDLRGQDVDIGTCLSKALNHVLPLAGLAILSMLGIVVGLFLFLVPGIILFLMWIVATPVLVAENKSVMGSLERSIKLTSGSKGRIFLLMIIFLIASGMISGLGEALGYFSTTASVITTIMSETIVAAVQAAGIAALYIELRTIKEGPFKRRAGGNICMTDKC</sequence>
<feature type="transmembrane region" description="Helical" evidence="1">
    <location>
        <begin position="184"/>
        <end position="208"/>
    </location>
</feature>
<dbReference type="EMBL" id="UOEF01000016">
    <property type="protein sequence ID" value="VAV87550.1"/>
    <property type="molecule type" value="Genomic_DNA"/>
</dbReference>
<keyword evidence="1" id="KW-0812">Transmembrane</keyword>
<proteinExistence type="predicted"/>
<reference evidence="2" key="1">
    <citation type="submission" date="2018-06" db="EMBL/GenBank/DDBJ databases">
        <authorList>
            <person name="Zhirakovskaya E."/>
        </authorList>
    </citation>
    <scope>NUCLEOTIDE SEQUENCE</scope>
</reference>
<feature type="transmembrane region" description="Helical" evidence="1">
    <location>
        <begin position="146"/>
        <end position="163"/>
    </location>
</feature>
<organism evidence="2">
    <name type="scientific">hydrothermal vent metagenome</name>
    <dbReference type="NCBI Taxonomy" id="652676"/>
    <lineage>
        <taxon>unclassified sequences</taxon>
        <taxon>metagenomes</taxon>
        <taxon>ecological metagenomes</taxon>
    </lineage>
</organism>
<protein>
    <recommendedName>
        <fullName evidence="3">Glycerophosphoryl diester phosphodiesterase membrane domain-containing protein</fullName>
    </recommendedName>
</protein>
<feature type="transmembrane region" description="Helical" evidence="1">
    <location>
        <begin position="120"/>
        <end position="140"/>
    </location>
</feature>
<feature type="transmembrane region" description="Helical" evidence="1">
    <location>
        <begin position="26"/>
        <end position="48"/>
    </location>
</feature>
<gene>
    <name evidence="2" type="ORF">MNBD_ALPHA04-231</name>
</gene>
<dbReference type="AlphaFoldDB" id="A0A3B0R2K7"/>
<accession>A0A3B0R2K7</accession>
<keyword evidence="1" id="KW-1133">Transmembrane helix</keyword>
<feature type="transmembrane region" description="Helical" evidence="1">
    <location>
        <begin position="68"/>
        <end position="99"/>
    </location>
</feature>
<feature type="transmembrane region" description="Helical" evidence="1">
    <location>
        <begin position="214"/>
        <end position="239"/>
    </location>
</feature>
<evidence type="ECO:0008006" key="3">
    <source>
        <dbReference type="Google" id="ProtNLM"/>
    </source>
</evidence>
<name>A0A3B0R2K7_9ZZZZ</name>
<evidence type="ECO:0000313" key="2">
    <source>
        <dbReference type="EMBL" id="VAV87550.1"/>
    </source>
</evidence>